<dbReference type="SMR" id="A0A848BZE1"/>
<dbReference type="Proteomes" id="UP000591071">
    <property type="component" value="Unassembled WGS sequence"/>
</dbReference>
<evidence type="ECO:0000256" key="6">
    <source>
        <dbReference type="RuleBase" id="RU362125"/>
    </source>
</evidence>
<dbReference type="SUPFAM" id="SSF56645">
    <property type="entry name" value="Acyl-CoA dehydrogenase NM domain-like"/>
    <property type="match status" value="1"/>
</dbReference>
<evidence type="ECO:0000313" key="13">
    <source>
        <dbReference type="Proteomes" id="UP001605989"/>
    </source>
</evidence>
<evidence type="ECO:0000259" key="7">
    <source>
        <dbReference type="Pfam" id="PF00441"/>
    </source>
</evidence>
<comment type="cofactor">
    <cofactor evidence="1 6">
        <name>FAD</name>
        <dbReference type="ChEBI" id="CHEBI:57692"/>
    </cofactor>
</comment>
<dbReference type="GO" id="GO:0003995">
    <property type="term" value="F:acyl-CoA dehydrogenase activity"/>
    <property type="evidence" value="ECO:0007669"/>
    <property type="project" value="InterPro"/>
</dbReference>
<evidence type="ECO:0000313" key="10">
    <source>
        <dbReference type="EMBL" id="MFG6273188.1"/>
    </source>
</evidence>
<dbReference type="SUPFAM" id="SSF47203">
    <property type="entry name" value="Acyl-CoA dehydrogenase C-terminal domain-like"/>
    <property type="match status" value="1"/>
</dbReference>
<feature type="domain" description="Acyl-CoA dehydrogenase/oxidase C-terminal" evidence="7">
    <location>
        <begin position="233"/>
        <end position="376"/>
    </location>
</feature>
<keyword evidence="13" id="KW-1185">Reference proteome</keyword>
<dbReference type="AlphaFoldDB" id="A0A848BZE1"/>
<sequence>MDFKLNDLQKDIVKTVHDYCEKKIKPDIGERDHAGDFGEEHVKALMQDMGIAGIYYPEEYGGMGNDGGDVLTYILCVEEIAKYDAGMAATVSASISLGTNPIWQYGTEEQKKKYLEPLVTGEKLGAFCLTEPGAGTDAAMQQTTAVKDGDHYILNGNKIFITNGGKADTYIVFAMTDKSKGTKGISAFIVEKGWEGFTFGKKEDKLGIHTSQTMELIFQDVKVPAENLLGEEGKGFIIAMQTLDGGRIGIAAQALGIAESALDDAVAYSKERVQFGRPLCKFQNVSFKLADMKMKIEAARLLVYKAAEAKQAGGRFSLEAAIAKRMASDIAMEVTTEAVQIFGGYGYTEDYPVARHMRDAKITQIYEGTNEVQLMVTSGFLLK</sequence>
<feature type="domain" description="Acyl-CoA oxidase/dehydrogenase middle" evidence="8">
    <location>
        <begin position="126"/>
        <end position="221"/>
    </location>
</feature>
<evidence type="ECO:0000256" key="5">
    <source>
        <dbReference type="ARBA" id="ARBA00023002"/>
    </source>
</evidence>
<protein>
    <submittedName>
        <fullName evidence="11">Acyl-CoA dehydrogenase</fullName>
    </submittedName>
</protein>
<dbReference type="OrthoDB" id="9802447at2"/>
<evidence type="ECO:0000259" key="8">
    <source>
        <dbReference type="Pfam" id="PF02770"/>
    </source>
</evidence>
<keyword evidence="4 6" id="KW-0274">FAD</keyword>
<evidence type="ECO:0000259" key="9">
    <source>
        <dbReference type="Pfam" id="PF02771"/>
    </source>
</evidence>
<feature type="domain" description="Acyl-CoA dehydrogenase/oxidase N-terminal" evidence="9">
    <location>
        <begin position="8"/>
        <end position="122"/>
    </location>
</feature>
<evidence type="ECO:0000256" key="2">
    <source>
        <dbReference type="ARBA" id="ARBA00009347"/>
    </source>
</evidence>
<dbReference type="InterPro" id="IPR013786">
    <property type="entry name" value="AcylCoA_DH/ox_N"/>
</dbReference>
<evidence type="ECO:0000256" key="1">
    <source>
        <dbReference type="ARBA" id="ARBA00001974"/>
    </source>
</evidence>
<dbReference type="Pfam" id="PF00441">
    <property type="entry name" value="Acyl-CoA_dh_1"/>
    <property type="match status" value="1"/>
</dbReference>
<dbReference type="InterPro" id="IPR009075">
    <property type="entry name" value="AcylCo_DH/oxidase_C"/>
</dbReference>
<gene>
    <name evidence="10" type="ORF">ACGTZG_08290</name>
    <name evidence="11" type="ORF">HF872_08490</name>
</gene>
<dbReference type="KEGG" id="mhw:ACT01_10950"/>
<dbReference type="FunFam" id="1.20.140.10:FF:000004">
    <property type="entry name" value="Acyl-CoA dehydrogenase FadE25"/>
    <property type="match status" value="1"/>
</dbReference>
<evidence type="ECO:0000256" key="4">
    <source>
        <dbReference type="ARBA" id="ARBA00022827"/>
    </source>
</evidence>
<proteinExistence type="inferred from homology"/>
<dbReference type="Gene3D" id="1.10.540.10">
    <property type="entry name" value="Acyl-CoA dehydrogenase/oxidase, N-terminal domain"/>
    <property type="match status" value="1"/>
</dbReference>
<dbReference type="PANTHER" id="PTHR43884">
    <property type="entry name" value="ACYL-COA DEHYDROGENASE"/>
    <property type="match status" value="1"/>
</dbReference>
<organism evidence="11 12">
    <name type="scientific">Megasphaera hexanoica</name>
    <dbReference type="NCBI Taxonomy" id="1675036"/>
    <lineage>
        <taxon>Bacteria</taxon>
        <taxon>Bacillati</taxon>
        <taxon>Bacillota</taxon>
        <taxon>Negativicutes</taxon>
        <taxon>Veillonellales</taxon>
        <taxon>Veillonellaceae</taxon>
        <taxon>Megasphaera</taxon>
    </lineage>
</organism>
<reference evidence="10 13" key="2">
    <citation type="submission" date="2024-10" db="EMBL/GenBank/DDBJ databases">
        <authorList>
            <person name="Sang B.-I."/>
            <person name="Prabhaharan D."/>
        </authorList>
    </citation>
    <scope>NUCLEOTIDE SEQUENCE [LARGE SCALE GENOMIC DNA]</scope>
    <source>
        <strain evidence="10 13">MH</strain>
    </source>
</reference>
<evidence type="ECO:0000313" key="12">
    <source>
        <dbReference type="Proteomes" id="UP000591071"/>
    </source>
</evidence>
<dbReference type="FunFam" id="2.40.110.10:FF:000001">
    <property type="entry name" value="Acyl-CoA dehydrogenase, mitochondrial"/>
    <property type="match status" value="1"/>
</dbReference>
<dbReference type="InterPro" id="IPR037069">
    <property type="entry name" value="AcylCoA_DH/ox_N_sf"/>
</dbReference>
<dbReference type="Gene3D" id="1.20.140.10">
    <property type="entry name" value="Butyryl-CoA Dehydrogenase, subunit A, domain 3"/>
    <property type="match status" value="1"/>
</dbReference>
<evidence type="ECO:0000313" key="11">
    <source>
        <dbReference type="EMBL" id="NME28656.1"/>
    </source>
</evidence>
<dbReference type="InterPro" id="IPR006091">
    <property type="entry name" value="Acyl-CoA_Oxase/DH_mid-dom"/>
</dbReference>
<dbReference type="PIRSF" id="PIRSF016578">
    <property type="entry name" value="HsaA"/>
    <property type="match status" value="1"/>
</dbReference>
<comment type="caution">
    <text evidence="11">The sequence shown here is derived from an EMBL/GenBank/DDBJ whole genome shotgun (WGS) entry which is preliminary data.</text>
</comment>
<dbReference type="EMBL" id="JABAFG010000013">
    <property type="protein sequence ID" value="NME28656.1"/>
    <property type="molecule type" value="Genomic_DNA"/>
</dbReference>
<dbReference type="Pfam" id="PF02770">
    <property type="entry name" value="Acyl-CoA_dh_M"/>
    <property type="match status" value="1"/>
</dbReference>
<dbReference type="CDD" id="cd01158">
    <property type="entry name" value="SCAD_SBCAD"/>
    <property type="match status" value="1"/>
</dbReference>
<accession>A0A848BZE1</accession>
<dbReference type="PROSITE" id="PS00073">
    <property type="entry name" value="ACYL_COA_DH_2"/>
    <property type="match status" value="1"/>
</dbReference>
<dbReference type="InterPro" id="IPR009100">
    <property type="entry name" value="AcylCoA_DH/oxidase_NM_dom_sf"/>
</dbReference>
<evidence type="ECO:0000256" key="3">
    <source>
        <dbReference type="ARBA" id="ARBA00022630"/>
    </source>
</evidence>
<dbReference type="RefSeq" id="WP_059077323.1">
    <property type="nucleotide sequence ID" value="NZ_CP011940.1"/>
</dbReference>
<dbReference type="Proteomes" id="UP001605989">
    <property type="component" value="Unassembled WGS sequence"/>
</dbReference>
<dbReference type="EMBL" id="JBIEKR010000006">
    <property type="protein sequence ID" value="MFG6273188.1"/>
    <property type="molecule type" value="Genomic_DNA"/>
</dbReference>
<keyword evidence="3 6" id="KW-0285">Flavoprotein</keyword>
<dbReference type="GO" id="GO:0050660">
    <property type="term" value="F:flavin adenine dinucleotide binding"/>
    <property type="evidence" value="ECO:0007669"/>
    <property type="project" value="InterPro"/>
</dbReference>
<dbReference type="PANTHER" id="PTHR43884:SF12">
    <property type="entry name" value="ISOVALERYL-COA DEHYDROGENASE, MITOCHONDRIAL-RELATED"/>
    <property type="match status" value="1"/>
</dbReference>
<dbReference type="Pfam" id="PF02771">
    <property type="entry name" value="Acyl-CoA_dh_N"/>
    <property type="match status" value="1"/>
</dbReference>
<dbReference type="InterPro" id="IPR046373">
    <property type="entry name" value="Acyl-CoA_Oxase/DH_mid-dom_sf"/>
</dbReference>
<reference evidence="11 12" key="1">
    <citation type="submission" date="2020-04" db="EMBL/GenBank/DDBJ databases">
        <authorList>
            <person name="Hitch T.C.A."/>
            <person name="Wylensek D."/>
            <person name="Clavel T."/>
        </authorList>
    </citation>
    <scope>NUCLEOTIDE SEQUENCE [LARGE SCALE GENOMIC DNA]</scope>
    <source>
        <strain evidence="11 12">Oil-RF-744-FAT-WT-6-1</strain>
    </source>
</reference>
<dbReference type="FunFam" id="1.10.540.10:FF:000002">
    <property type="entry name" value="Acyl-CoA dehydrogenase FadE19"/>
    <property type="match status" value="1"/>
</dbReference>
<name>A0A848BZE1_9FIRM</name>
<dbReference type="Gene3D" id="2.40.110.10">
    <property type="entry name" value="Butyryl-CoA Dehydrogenase, subunit A, domain 2"/>
    <property type="match status" value="1"/>
</dbReference>
<keyword evidence="5 6" id="KW-0560">Oxidoreductase</keyword>
<comment type="similarity">
    <text evidence="2 6">Belongs to the acyl-CoA dehydrogenase family.</text>
</comment>
<dbReference type="InterPro" id="IPR006089">
    <property type="entry name" value="Acyl-CoA_DH_CS"/>
</dbReference>
<dbReference type="InterPro" id="IPR036250">
    <property type="entry name" value="AcylCo_DH-like_C"/>
</dbReference>